<dbReference type="SMART" id="SM00205">
    <property type="entry name" value="THN"/>
    <property type="match status" value="1"/>
</dbReference>
<keyword evidence="2" id="KW-1133">Transmembrane helix</keyword>
<feature type="region of interest" description="Disordered" evidence="1">
    <location>
        <begin position="1"/>
        <end position="28"/>
    </location>
</feature>
<dbReference type="PANTHER" id="PTHR31048">
    <property type="entry name" value="OS03G0233200 PROTEIN"/>
    <property type="match status" value="1"/>
</dbReference>
<proteinExistence type="predicted"/>
<dbReference type="Proteomes" id="UP001451303">
    <property type="component" value="Unassembled WGS sequence"/>
</dbReference>
<keyword evidence="2" id="KW-0812">Transmembrane</keyword>
<comment type="caution">
    <text evidence="3">The sequence shown here is derived from an EMBL/GenBank/DDBJ whole genome shotgun (WGS) entry which is preliminary data.</text>
</comment>
<dbReference type="EMBL" id="JAVLET010000001">
    <property type="protein sequence ID" value="KAL0475328.1"/>
    <property type="molecule type" value="Genomic_DNA"/>
</dbReference>
<evidence type="ECO:0000313" key="4">
    <source>
        <dbReference type="Proteomes" id="UP001451303"/>
    </source>
</evidence>
<dbReference type="SUPFAM" id="SSF49870">
    <property type="entry name" value="Osmotin, thaumatin-like protein"/>
    <property type="match status" value="1"/>
</dbReference>
<gene>
    <name evidence="3" type="ORF">QR685DRAFT_44268</name>
</gene>
<dbReference type="InterPro" id="IPR037176">
    <property type="entry name" value="Osmotin/thaumatin-like_sf"/>
</dbReference>
<dbReference type="PRINTS" id="PR00347">
    <property type="entry name" value="THAUMATIN"/>
</dbReference>
<dbReference type="Pfam" id="PF00314">
    <property type="entry name" value="Thaumatin"/>
    <property type="match status" value="1"/>
</dbReference>
<keyword evidence="2" id="KW-0472">Membrane</keyword>
<feature type="region of interest" description="Disordered" evidence="1">
    <location>
        <begin position="84"/>
        <end position="133"/>
    </location>
</feature>
<feature type="transmembrane region" description="Helical" evidence="2">
    <location>
        <begin position="476"/>
        <end position="493"/>
    </location>
</feature>
<evidence type="ECO:0000256" key="1">
    <source>
        <dbReference type="SAM" id="MobiDB-lite"/>
    </source>
</evidence>
<reference evidence="3 4" key="1">
    <citation type="submission" date="2023-09" db="EMBL/GenBank/DDBJ databases">
        <title>Multi-omics analysis of a traditional fermented food reveals byproduct-associated fungal strains for waste-to-food upcycling.</title>
        <authorList>
            <consortium name="Lawrence Berkeley National Laboratory"/>
            <person name="Rekdal V.M."/>
            <person name="Villalobos-Escobedo J.M."/>
            <person name="Rodriguez-Valeron N."/>
            <person name="Garcia M.O."/>
            <person name="Vasquez D.P."/>
            <person name="Damayanti I."/>
            <person name="Sorensen P.M."/>
            <person name="Baidoo E.E."/>
            <person name="De Carvalho A.C."/>
            <person name="Riley R."/>
            <person name="Lipzen A."/>
            <person name="He G."/>
            <person name="Yan M."/>
            <person name="Haridas S."/>
            <person name="Daum C."/>
            <person name="Yoshinaga Y."/>
            <person name="Ng V."/>
            <person name="Grigoriev I.V."/>
            <person name="Munk R."/>
            <person name="Nuraida L."/>
            <person name="Wijaya C.H."/>
            <person name="Morales P.-C."/>
            <person name="Keasling J.D."/>
        </authorList>
    </citation>
    <scope>NUCLEOTIDE SEQUENCE [LARGE SCALE GENOMIC DNA]</scope>
    <source>
        <strain evidence="3 4">FGSC 2613</strain>
    </source>
</reference>
<dbReference type="CDD" id="cd09215">
    <property type="entry name" value="Thaumatin-like"/>
    <property type="match status" value="1"/>
</dbReference>
<accession>A0ABR3DRN5</accession>
<dbReference type="PROSITE" id="PS51367">
    <property type="entry name" value="THAUMATIN_2"/>
    <property type="match status" value="1"/>
</dbReference>
<dbReference type="Gene3D" id="2.60.110.10">
    <property type="entry name" value="Thaumatin"/>
    <property type="match status" value="1"/>
</dbReference>
<feature type="compositionally biased region" description="Low complexity" evidence="1">
    <location>
        <begin position="116"/>
        <end position="126"/>
    </location>
</feature>
<sequence>MVTEKSPINIAPGQKGIRKPTPDIEGHSPATYKQLRGGSLGCFMRGALGFLLILHEHTTGVAAQSFDPTRLPTTLVSKAPVVSSTWKSPPAVTPTLKSPPAVGPTSIASSVPIPRSSSITGTSNPTSNPPNPTPIPLVITNSCPDTIWPGIGTQNGIGPEVGGFELAPDETKPLFVSPDWQGRVWGRTNCSFNNDGTGPRNLNGVNGNGAACLTGDCFGRLNCEFTGQVPVTLAEFNLLGGINSDQTFYDISLVDGYNLPLGIIYIPAANTTWIPPNLTNCVCIASAGFLDPPSRSGLYYTNKTFPIPWESDQTNPLVGGWCPWDLQKYPPSKPGDGIYPYPDDSIQRPVFDPCLSACAATGNPEDCCTGKYNDPSVCTPSLYSENAKTVCPDAYSYAFDDQTSTFIIPNGGGWEVVFCPRGRSTNILRIFGEELRTIASGGGLTREILERVRNRTYIESANSKGLSGVGVVQRPGAGVFGVVALMWMWMVFWC</sequence>
<dbReference type="InterPro" id="IPR001938">
    <property type="entry name" value="Thaumatin"/>
</dbReference>
<protein>
    <submittedName>
        <fullName evidence="3">Thaumatin family domain-containing protein</fullName>
    </submittedName>
</protein>
<organism evidence="3 4">
    <name type="scientific">Neurospora intermedia</name>
    <dbReference type="NCBI Taxonomy" id="5142"/>
    <lineage>
        <taxon>Eukaryota</taxon>
        <taxon>Fungi</taxon>
        <taxon>Dikarya</taxon>
        <taxon>Ascomycota</taxon>
        <taxon>Pezizomycotina</taxon>
        <taxon>Sordariomycetes</taxon>
        <taxon>Sordariomycetidae</taxon>
        <taxon>Sordariales</taxon>
        <taxon>Sordariaceae</taxon>
        <taxon>Neurospora</taxon>
    </lineage>
</organism>
<name>A0ABR3DRN5_NEUIN</name>
<evidence type="ECO:0000256" key="2">
    <source>
        <dbReference type="SAM" id="Phobius"/>
    </source>
</evidence>
<keyword evidence="4" id="KW-1185">Reference proteome</keyword>
<evidence type="ECO:0000313" key="3">
    <source>
        <dbReference type="EMBL" id="KAL0475328.1"/>
    </source>
</evidence>